<protein>
    <submittedName>
        <fullName evidence="3">Uncharacterized protein</fullName>
    </submittedName>
</protein>
<evidence type="ECO:0000313" key="3">
    <source>
        <dbReference type="EMBL" id="NUZ09137.1"/>
    </source>
</evidence>
<feature type="signal peptide" evidence="2">
    <location>
        <begin position="1"/>
        <end position="21"/>
    </location>
</feature>
<feature type="chain" id="PRO_5031225128" evidence="2">
    <location>
        <begin position="22"/>
        <end position="83"/>
    </location>
</feature>
<reference evidence="3 4" key="1">
    <citation type="submission" date="2020-06" db="EMBL/GenBank/DDBJ databases">
        <title>Schlegella sp. ID0723 isolated from air conditioner.</title>
        <authorList>
            <person name="Kim D.Y."/>
            <person name="Kim D.-U."/>
        </authorList>
    </citation>
    <scope>NUCLEOTIDE SEQUENCE [LARGE SCALE GENOMIC DNA]</scope>
    <source>
        <strain evidence="3 4">ID0723</strain>
    </source>
</reference>
<evidence type="ECO:0000256" key="2">
    <source>
        <dbReference type="SAM" id="SignalP"/>
    </source>
</evidence>
<comment type="caution">
    <text evidence="3">The sequence shown here is derived from an EMBL/GenBank/DDBJ whole genome shotgun (WGS) entry which is preliminary data.</text>
</comment>
<proteinExistence type="predicted"/>
<dbReference type="RefSeq" id="WP_176071979.1">
    <property type="nucleotide sequence ID" value="NZ_JABWMJ010000034.1"/>
</dbReference>
<accession>A0A7Y6TZG9</accession>
<keyword evidence="4" id="KW-1185">Reference proteome</keyword>
<name>A0A7Y6TZG9_9BURK</name>
<evidence type="ECO:0000256" key="1">
    <source>
        <dbReference type="SAM" id="MobiDB-lite"/>
    </source>
</evidence>
<evidence type="ECO:0000313" key="4">
    <source>
        <dbReference type="Proteomes" id="UP000529637"/>
    </source>
</evidence>
<keyword evidence="2" id="KW-0732">Signal</keyword>
<feature type="region of interest" description="Disordered" evidence="1">
    <location>
        <begin position="49"/>
        <end position="83"/>
    </location>
</feature>
<organism evidence="3 4">
    <name type="scientific">Piscinibacter koreensis</name>
    <dbReference type="NCBI Taxonomy" id="2742824"/>
    <lineage>
        <taxon>Bacteria</taxon>
        <taxon>Pseudomonadati</taxon>
        <taxon>Pseudomonadota</taxon>
        <taxon>Betaproteobacteria</taxon>
        <taxon>Burkholderiales</taxon>
        <taxon>Sphaerotilaceae</taxon>
        <taxon>Piscinibacter</taxon>
    </lineage>
</organism>
<dbReference type="AlphaFoldDB" id="A0A7Y6TZG9"/>
<feature type="compositionally biased region" description="Polar residues" evidence="1">
    <location>
        <begin position="49"/>
        <end position="63"/>
    </location>
</feature>
<sequence length="83" mass="8404">MKASAIALFIVGAAVASGSVAKGGSHYISGHVTKSGTYVPPSMATNPNSTMVDNYSSKGNVNPYSGRVGTKDPYAVTAPSPKK</sequence>
<gene>
    <name evidence="3" type="ORF">HQN59_25725</name>
</gene>
<dbReference type="Proteomes" id="UP000529637">
    <property type="component" value="Unassembled WGS sequence"/>
</dbReference>
<dbReference type="EMBL" id="JABWMJ010000034">
    <property type="protein sequence ID" value="NUZ09137.1"/>
    <property type="molecule type" value="Genomic_DNA"/>
</dbReference>